<feature type="transmembrane region" description="Helical" evidence="1">
    <location>
        <begin position="192"/>
        <end position="215"/>
    </location>
</feature>
<dbReference type="EMBL" id="JARKIF010000001">
    <property type="protein sequence ID" value="KAJ7649868.1"/>
    <property type="molecule type" value="Genomic_DNA"/>
</dbReference>
<evidence type="ECO:0000313" key="4">
    <source>
        <dbReference type="Proteomes" id="UP001221142"/>
    </source>
</evidence>
<keyword evidence="1" id="KW-1133">Transmembrane helix</keyword>
<accession>A0AAD7CI56</accession>
<feature type="transmembrane region" description="Helical" evidence="1">
    <location>
        <begin position="30"/>
        <end position="48"/>
    </location>
</feature>
<dbReference type="InterPro" id="IPR045340">
    <property type="entry name" value="DUF6533"/>
</dbReference>
<evidence type="ECO:0000259" key="2">
    <source>
        <dbReference type="Pfam" id="PF20151"/>
    </source>
</evidence>
<feature type="transmembrane region" description="Helical" evidence="1">
    <location>
        <begin position="100"/>
        <end position="119"/>
    </location>
</feature>
<proteinExistence type="predicted"/>
<sequence length="329" mass="36578">MAEPPIPIPLTPALVKELLQLIGDSQTTNYMAAAGMTLLVFEYLVNFPEEVKHVWQSRRISLWSVLYIWIRYIPLVLFIIDLSFMFREIKSDGVFVPTIPSQMASCTVNSVIVDCILFLRQVCPKLPSSTSSQIGYRVWILYAKSQVFLFLFIPVMIIQTAAMLTIGTLTIAPLKEYIHVGPILKGCYSFTVPRIFTFYVVPFLATSTTMFLMTLYKCLQQLFAVRFTRMPVVTLFLRDGVFLFLTILIYGAVEMAVWGTMRPTLSQVPILPATALHSVVGARILLNIKNLVGTEGQGSISISVGTMTTTGNGTQAHQTVDLGAGCRGI</sequence>
<evidence type="ECO:0000256" key="1">
    <source>
        <dbReference type="SAM" id="Phobius"/>
    </source>
</evidence>
<organism evidence="3 4">
    <name type="scientific">Roridomyces roridus</name>
    <dbReference type="NCBI Taxonomy" id="1738132"/>
    <lineage>
        <taxon>Eukaryota</taxon>
        <taxon>Fungi</taxon>
        <taxon>Dikarya</taxon>
        <taxon>Basidiomycota</taxon>
        <taxon>Agaricomycotina</taxon>
        <taxon>Agaricomycetes</taxon>
        <taxon>Agaricomycetidae</taxon>
        <taxon>Agaricales</taxon>
        <taxon>Marasmiineae</taxon>
        <taxon>Mycenaceae</taxon>
        <taxon>Roridomyces</taxon>
    </lineage>
</organism>
<keyword evidence="1" id="KW-0472">Membrane</keyword>
<gene>
    <name evidence="3" type="ORF">FB45DRAFT_1017301</name>
</gene>
<evidence type="ECO:0000313" key="3">
    <source>
        <dbReference type="EMBL" id="KAJ7649868.1"/>
    </source>
</evidence>
<feature type="transmembrane region" description="Helical" evidence="1">
    <location>
        <begin position="147"/>
        <end position="172"/>
    </location>
</feature>
<dbReference type="AlphaFoldDB" id="A0AAD7CI56"/>
<protein>
    <recommendedName>
        <fullName evidence="2">DUF6533 domain-containing protein</fullName>
    </recommendedName>
</protein>
<keyword evidence="4" id="KW-1185">Reference proteome</keyword>
<comment type="caution">
    <text evidence="3">The sequence shown here is derived from an EMBL/GenBank/DDBJ whole genome shotgun (WGS) entry which is preliminary data.</text>
</comment>
<name>A0AAD7CI56_9AGAR</name>
<feature type="domain" description="DUF6533" evidence="2">
    <location>
        <begin position="30"/>
        <end position="76"/>
    </location>
</feature>
<dbReference type="Pfam" id="PF20151">
    <property type="entry name" value="DUF6533"/>
    <property type="match status" value="1"/>
</dbReference>
<feature type="transmembrane region" description="Helical" evidence="1">
    <location>
        <begin position="60"/>
        <end position="80"/>
    </location>
</feature>
<feature type="transmembrane region" description="Helical" evidence="1">
    <location>
        <begin position="235"/>
        <end position="253"/>
    </location>
</feature>
<keyword evidence="1" id="KW-0812">Transmembrane</keyword>
<reference evidence="3" key="1">
    <citation type="submission" date="2023-03" db="EMBL/GenBank/DDBJ databases">
        <title>Massive genome expansion in bonnet fungi (Mycena s.s.) driven by repeated elements and novel gene families across ecological guilds.</title>
        <authorList>
            <consortium name="Lawrence Berkeley National Laboratory"/>
            <person name="Harder C.B."/>
            <person name="Miyauchi S."/>
            <person name="Viragh M."/>
            <person name="Kuo A."/>
            <person name="Thoen E."/>
            <person name="Andreopoulos B."/>
            <person name="Lu D."/>
            <person name="Skrede I."/>
            <person name="Drula E."/>
            <person name="Henrissat B."/>
            <person name="Morin E."/>
            <person name="Kohler A."/>
            <person name="Barry K."/>
            <person name="LaButti K."/>
            <person name="Morin E."/>
            <person name="Salamov A."/>
            <person name="Lipzen A."/>
            <person name="Mereny Z."/>
            <person name="Hegedus B."/>
            <person name="Baldrian P."/>
            <person name="Stursova M."/>
            <person name="Weitz H."/>
            <person name="Taylor A."/>
            <person name="Grigoriev I.V."/>
            <person name="Nagy L.G."/>
            <person name="Martin F."/>
            <person name="Kauserud H."/>
        </authorList>
    </citation>
    <scope>NUCLEOTIDE SEQUENCE</scope>
    <source>
        <strain evidence="3">9284</strain>
    </source>
</reference>
<dbReference type="Proteomes" id="UP001221142">
    <property type="component" value="Unassembled WGS sequence"/>
</dbReference>